<organism evidence="3 4">
    <name type="scientific">Enterovibrio coralii</name>
    <dbReference type="NCBI Taxonomy" id="294935"/>
    <lineage>
        <taxon>Bacteria</taxon>
        <taxon>Pseudomonadati</taxon>
        <taxon>Pseudomonadota</taxon>
        <taxon>Gammaproteobacteria</taxon>
        <taxon>Vibrionales</taxon>
        <taxon>Vibrionaceae</taxon>
        <taxon>Enterovibrio</taxon>
    </lineage>
</organism>
<feature type="chain" id="PRO_5007465872" evidence="2">
    <location>
        <begin position="27"/>
        <end position="344"/>
    </location>
</feature>
<keyword evidence="4" id="KW-1185">Reference proteome</keyword>
<dbReference type="RefSeq" id="WP_067410084.1">
    <property type="nucleotide sequence ID" value="NZ_LNTY01000006.1"/>
</dbReference>
<protein>
    <submittedName>
        <fullName evidence="3">C4-dicarboxylate ABC transporter substrate-binding protein</fullName>
    </submittedName>
</protein>
<evidence type="ECO:0000256" key="2">
    <source>
        <dbReference type="SAM" id="SignalP"/>
    </source>
</evidence>
<dbReference type="PANTHER" id="PTHR33376:SF5">
    <property type="entry name" value="EXTRACYTOPLASMIC SOLUTE RECEPTOR PROTEIN"/>
    <property type="match status" value="1"/>
</dbReference>
<reference evidence="3 4" key="1">
    <citation type="submission" date="2015-11" db="EMBL/GenBank/DDBJ databases">
        <title>Genomic Taxonomy of the Vibrionaceae.</title>
        <authorList>
            <person name="Gomez-Gil B."/>
            <person name="Enciso-Ibarra J."/>
        </authorList>
    </citation>
    <scope>NUCLEOTIDE SEQUENCE [LARGE SCALE GENOMIC DNA]</scope>
    <source>
        <strain evidence="3 4">CAIM 912</strain>
    </source>
</reference>
<dbReference type="AlphaFoldDB" id="A0A135IC26"/>
<comment type="caution">
    <text evidence="3">The sequence shown here is derived from an EMBL/GenBank/DDBJ whole genome shotgun (WGS) entry which is preliminary data.</text>
</comment>
<evidence type="ECO:0000313" key="3">
    <source>
        <dbReference type="EMBL" id="KXF82938.1"/>
    </source>
</evidence>
<dbReference type="GO" id="GO:0055085">
    <property type="term" value="P:transmembrane transport"/>
    <property type="evidence" value="ECO:0007669"/>
    <property type="project" value="InterPro"/>
</dbReference>
<name>A0A135IC26_9GAMM</name>
<dbReference type="EMBL" id="LNTY01000006">
    <property type="protein sequence ID" value="KXF82938.1"/>
    <property type="molecule type" value="Genomic_DNA"/>
</dbReference>
<dbReference type="InterPro" id="IPR018389">
    <property type="entry name" value="DctP_fam"/>
</dbReference>
<dbReference type="InterPro" id="IPR038404">
    <property type="entry name" value="TRAP_DctP_sf"/>
</dbReference>
<dbReference type="PANTHER" id="PTHR33376">
    <property type="match status" value="1"/>
</dbReference>
<dbReference type="Gene3D" id="3.40.190.170">
    <property type="entry name" value="Bacterial extracellular solute-binding protein, family 7"/>
    <property type="match status" value="1"/>
</dbReference>
<sequence length="344" mass="37469">MLGRHFIRTVVSLSLGLAVTSFSASAATILKVQTSTQSGGYSFGYLKDNWLPKLEKMTNGEVKVELLPIKSVMPRNETPEGVAAGILGGDLTSIAYFSGRNPAFAILGDLIAGYDSPAQVQAFCKDGGGAQALQTLWDKTLPGRIHVVGCGAVSKEALVSKVPIRSVDDLQGVKIRSPEGLAASVFRAAGASPVNIPFSDVFTSLEKGVVDAADASAYVNNDRNGFHQIAKYPLYPGIHSMAVHQFTVSKKKWDRLTPEQQQALTDWFYLAYADLLNALDEQDKTLVARDQADENIEVIDWTQEERDKFRRIAQGAWEETASKSPEAKAALEAHYNYMRENGLL</sequence>
<evidence type="ECO:0000256" key="1">
    <source>
        <dbReference type="ARBA" id="ARBA00022729"/>
    </source>
</evidence>
<dbReference type="NCBIfam" id="NF037995">
    <property type="entry name" value="TRAP_S1"/>
    <property type="match status" value="1"/>
</dbReference>
<gene>
    <name evidence="3" type="ORF">ATN88_04040</name>
</gene>
<dbReference type="Proteomes" id="UP000070529">
    <property type="component" value="Unassembled WGS sequence"/>
</dbReference>
<dbReference type="STRING" id="294935.ATN88_04040"/>
<dbReference type="Pfam" id="PF03480">
    <property type="entry name" value="DctP"/>
    <property type="match status" value="1"/>
</dbReference>
<proteinExistence type="predicted"/>
<keyword evidence="1 2" id="KW-0732">Signal</keyword>
<feature type="signal peptide" evidence="2">
    <location>
        <begin position="1"/>
        <end position="26"/>
    </location>
</feature>
<evidence type="ECO:0000313" key="4">
    <source>
        <dbReference type="Proteomes" id="UP000070529"/>
    </source>
</evidence>
<dbReference type="OrthoDB" id="9769667at2"/>
<accession>A0A135IC26</accession>
<dbReference type="SUPFAM" id="SSF53850">
    <property type="entry name" value="Periplasmic binding protein-like II"/>
    <property type="match status" value="1"/>
</dbReference>